<dbReference type="Proteomes" id="UP001431783">
    <property type="component" value="Unassembled WGS sequence"/>
</dbReference>
<keyword evidence="2" id="KW-1185">Reference proteome</keyword>
<proteinExistence type="predicted"/>
<dbReference type="EMBL" id="JARQZJ010000096">
    <property type="protein sequence ID" value="KAK9885552.1"/>
    <property type="molecule type" value="Genomic_DNA"/>
</dbReference>
<evidence type="ECO:0000313" key="2">
    <source>
        <dbReference type="Proteomes" id="UP001431783"/>
    </source>
</evidence>
<name>A0AAW1UPX4_9CUCU</name>
<reference evidence="1 2" key="1">
    <citation type="submission" date="2023-03" db="EMBL/GenBank/DDBJ databases">
        <title>Genome insight into feeding habits of ladybird beetles.</title>
        <authorList>
            <person name="Li H.-S."/>
            <person name="Huang Y.-H."/>
            <person name="Pang H."/>
        </authorList>
    </citation>
    <scope>NUCLEOTIDE SEQUENCE [LARGE SCALE GENOMIC DNA]</scope>
    <source>
        <strain evidence="1">SYSU_2023b</strain>
        <tissue evidence="1">Whole body</tissue>
    </source>
</reference>
<evidence type="ECO:0008006" key="3">
    <source>
        <dbReference type="Google" id="ProtNLM"/>
    </source>
</evidence>
<organism evidence="1 2">
    <name type="scientific">Henosepilachna vigintioctopunctata</name>
    <dbReference type="NCBI Taxonomy" id="420089"/>
    <lineage>
        <taxon>Eukaryota</taxon>
        <taxon>Metazoa</taxon>
        <taxon>Ecdysozoa</taxon>
        <taxon>Arthropoda</taxon>
        <taxon>Hexapoda</taxon>
        <taxon>Insecta</taxon>
        <taxon>Pterygota</taxon>
        <taxon>Neoptera</taxon>
        <taxon>Endopterygota</taxon>
        <taxon>Coleoptera</taxon>
        <taxon>Polyphaga</taxon>
        <taxon>Cucujiformia</taxon>
        <taxon>Coccinelloidea</taxon>
        <taxon>Coccinellidae</taxon>
        <taxon>Epilachninae</taxon>
        <taxon>Epilachnini</taxon>
        <taxon>Henosepilachna</taxon>
    </lineage>
</organism>
<gene>
    <name evidence="1" type="ORF">WA026_012302</name>
</gene>
<evidence type="ECO:0000313" key="1">
    <source>
        <dbReference type="EMBL" id="KAK9885552.1"/>
    </source>
</evidence>
<accession>A0AAW1UPX4</accession>
<dbReference type="AlphaFoldDB" id="A0AAW1UPX4"/>
<comment type="caution">
    <text evidence="1">The sequence shown here is derived from an EMBL/GenBank/DDBJ whole genome shotgun (WGS) entry which is preliminary data.</text>
</comment>
<protein>
    <recommendedName>
        <fullName evidence="3">Endonuclease/exonuclease/phosphatase domain-containing protein</fullName>
    </recommendedName>
</protein>
<sequence length="108" mass="12061">MDQENDLKCIKVSLCKNGVTIEVLGIYRSPATNVDQFIIGLNNILQDSQRQPKQIQIFAGDTNLNLLDKNSKHTSSYLDTLCSFSFVSAINKATRVSPTSETSLFYKI</sequence>